<dbReference type="Gene3D" id="3.40.50.300">
    <property type="entry name" value="P-loop containing nucleotide triphosphate hydrolases"/>
    <property type="match status" value="3"/>
</dbReference>
<evidence type="ECO:0000256" key="4">
    <source>
        <dbReference type="ARBA" id="ARBA00004555"/>
    </source>
</evidence>
<keyword evidence="12" id="KW-0342">GTP-binding</keyword>
<dbReference type="KEGG" id="bspl:114866935"/>
<dbReference type="GO" id="GO:0005525">
    <property type="term" value="F:GTP binding"/>
    <property type="evidence" value="ECO:0007669"/>
    <property type="project" value="UniProtKB-KW"/>
</dbReference>
<evidence type="ECO:0000256" key="5">
    <source>
        <dbReference type="ARBA" id="ARBA00008535"/>
    </source>
</evidence>
<evidence type="ECO:0000256" key="6">
    <source>
        <dbReference type="ARBA" id="ARBA00022490"/>
    </source>
</evidence>
<keyword evidence="8" id="KW-0547">Nucleotide-binding</keyword>
<dbReference type="PANTHER" id="PTHR10903">
    <property type="entry name" value="GTPASE, IMAP FAMILY MEMBER-RELATED"/>
    <property type="match status" value="1"/>
</dbReference>
<dbReference type="AlphaFoldDB" id="A0A6P7P660"/>
<keyword evidence="7" id="KW-0677">Repeat</keyword>
<keyword evidence="11" id="KW-0496">Mitochondrion</keyword>
<dbReference type="GO" id="GO:0005783">
    <property type="term" value="C:endoplasmic reticulum"/>
    <property type="evidence" value="ECO:0007669"/>
    <property type="project" value="UniProtKB-SubCell"/>
</dbReference>
<dbReference type="GO" id="GO:0005739">
    <property type="term" value="C:mitochondrion"/>
    <property type="evidence" value="ECO:0007669"/>
    <property type="project" value="UniProtKB-SubCell"/>
</dbReference>
<feature type="domain" description="AIG1-type G" evidence="16">
    <location>
        <begin position="193"/>
        <end position="372"/>
    </location>
</feature>
<evidence type="ECO:0000313" key="18">
    <source>
        <dbReference type="RefSeq" id="XP_029025029.1"/>
    </source>
</evidence>
<evidence type="ECO:0000256" key="14">
    <source>
        <dbReference type="ARBA" id="ARBA00073539"/>
    </source>
</evidence>
<evidence type="ECO:0000256" key="13">
    <source>
        <dbReference type="ARBA" id="ARBA00056809"/>
    </source>
</evidence>
<accession>A0A6P7P660</accession>
<evidence type="ECO:0000256" key="15">
    <source>
        <dbReference type="ARBA" id="ARBA00077278"/>
    </source>
</evidence>
<comment type="function">
    <text evidence="13">Exerts an anti-apoptotic effect in the immune system and is involved in responses to infections.</text>
</comment>
<name>A0A6P7P660_BETSP</name>
<dbReference type="GO" id="GO:0005829">
    <property type="term" value="C:cytosol"/>
    <property type="evidence" value="ECO:0007669"/>
    <property type="project" value="UniProtKB-SubCell"/>
</dbReference>
<evidence type="ECO:0000256" key="3">
    <source>
        <dbReference type="ARBA" id="ARBA00004514"/>
    </source>
</evidence>
<evidence type="ECO:0000256" key="10">
    <source>
        <dbReference type="ARBA" id="ARBA00023034"/>
    </source>
</evidence>
<comment type="subcellular location">
    <subcellularLocation>
        <location evidence="3">Cytoplasm</location>
        <location evidence="3">Cytosol</location>
    </subcellularLocation>
    <subcellularLocation>
        <location evidence="2">Endoplasmic reticulum</location>
    </subcellularLocation>
    <subcellularLocation>
        <location evidence="4">Golgi apparatus</location>
    </subcellularLocation>
    <subcellularLocation>
        <location evidence="1">Mitochondrion</location>
    </subcellularLocation>
</comment>
<evidence type="ECO:0000256" key="1">
    <source>
        <dbReference type="ARBA" id="ARBA00004173"/>
    </source>
</evidence>
<dbReference type="Proteomes" id="UP000515150">
    <property type="component" value="Chromosome 12"/>
</dbReference>
<evidence type="ECO:0000256" key="2">
    <source>
        <dbReference type="ARBA" id="ARBA00004240"/>
    </source>
</evidence>
<dbReference type="InterPro" id="IPR045058">
    <property type="entry name" value="GIMA/IAN/Toc"/>
</dbReference>
<evidence type="ECO:0000256" key="9">
    <source>
        <dbReference type="ARBA" id="ARBA00022824"/>
    </source>
</evidence>
<evidence type="ECO:0000256" key="11">
    <source>
        <dbReference type="ARBA" id="ARBA00023128"/>
    </source>
</evidence>
<keyword evidence="17" id="KW-1185">Reference proteome</keyword>
<feature type="domain" description="AIG1-type G" evidence="16">
    <location>
        <begin position="2"/>
        <end position="192"/>
    </location>
</feature>
<dbReference type="GeneID" id="114866935"/>
<sequence length="611" mass="67275">MDPVLTVVLLGRTGAGKSATGNTILGQDAFKSLSSFGPVTTAISEKRRELLGKMIKVIDTPAILGHEDEIRTRCQDVLKSPGPCLFLVVVKAGRFTVEEEKPVDAAIRVLGKDGMKTSCLLFTGGDKPGTSLDQYIQQGNGTKLPEVVEKFGNRCFMFNNLSEDKSSQVKDLLEKTEHLRTWYQLDLPSQGITVVLLGNSGSGKSASGNTILGREAFKSRPSLKPVTTEIRQETGRWFGKQISVVDTPGILGSEEQISRWCQAHLELSRPCLFLVVVRVGRFTEEDHRAVEAAVRSVGPRRLETSYLLFTGGDGLKKSSLDDFVSESEGTSLSAVIRRFGGRIHLFNNKDPGPEQVGNLLQKSASHLLKSVDQVDRRLVLLGLSGGGKSSSGNTILGSARFNIDCGFEAGVGEPVSRSAAVEGRWVTVVDTPGFSSRDTDYTQVKEHFSTMSRLSAPGPHVFVFVLRIGRMSREDFILTRSLLELFHRAAPKHTMVLFTHGDDLKGRSIDELIRSSTCMSELVSKCQRRFCVFENSQSGDRFQVREFLDKVDDMVADNGGRYWGEEAPCDDELKVGSWLFREKIDELNFSFSHTLSGTSQCLDQVHKKLNG</sequence>
<dbReference type="SUPFAM" id="SSF52540">
    <property type="entry name" value="P-loop containing nucleoside triphosphate hydrolases"/>
    <property type="match status" value="3"/>
</dbReference>
<dbReference type="InParanoid" id="A0A6P7P660"/>
<dbReference type="OrthoDB" id="8954335at2759"/>
<proteinExistence type="inferred from homology"/>
<dbReference type="InterPro" id="IPR027417">
    <property type="entry name" value="P-loop_NTPase"/>
</dbReference>
<dbReference type="PANTHER" id="PTHR10903:SF170">
    <property type="entry name" value="GTPASE IMAP FAMILY MEMBER 7"/>
    <property type="match status" value="1"/>
</dbReference>
<dbReference type="Pfam" id="PF04548">
    <property type="entry name" value="AIG1"/>
    <property type="match status" value="3"/>
</dbReference>
<evidence type="ECO:0000256" key="8">
    <source>
        <dbReference type="ARBA" id="ARBA00022741"/>
    </source>
</evidence>
<dbReference type="FunFam" id="3.40.50.300:FF:000536">
    <property type="entry name" value="GTPase IMAP family member 8"/>
    <property type="match status" value="1"/>
</dbReference>
<dbReference type="PROSITE" id="PS51720">
    <property type="entry name" value="G_AIG1"/>
    <property type="match status" value="3"/>
</dbReference>
<protein>
    <recommendedName>
        <fullName evidence="14">GTPase IMAP family member 8</fullName>
    </recommendedName>
    <alternativeName>
        <fullName evidence="15">Immune-associated nucleotide-binding protein 9</fullName>
    </alternativeName>
</protein>
<evidence type="ECO:0000313" key="17">
    <source>
        <dbReference type="Proteomes" id="UP000515150"/>
    </source>
</evidence>
<keyword evidence="6" id="KW-0963">Cytoplasm</keyword>
<gene>
    <name evidence="18" type="primary">LOC114866935</name>
</gene>
<keyword evidence="10" id="KW-0333">Golgi apparatus</keyword>
<feature type="domain" description="AIG1-type G" evidence="16">
    <location>
        <begin position="373"/>
        <end position="572"/>
    </location>
</feature>
<organism evidence="17 18">
    <name type="scientific">Betta splendens</name>
    <name type="common">Siamese fighting fish</name>
    <dbReference type="NCBI Taxonomy" id="158456"/>
    <lineage>
        <taxon>Eukaryota</taxon>
        <taxon>Metazoa</taxon>
        <taxon>Chordata</taxon>
        <taxon>Craniata</taxon>
        <taxon>Vertebrata</taxon>
        <taxon>Euteleostomi</taxon>
        <taxon>Actinopterygii</taxon>
        <taxon>Neopterygii</taxon>
        <taxon>Teleostei</taxon>
        <taxon>Neoteleostei</taxon>
        <taxon>Acanthomorphata</taxon>
        <taxon>Anabantaria</taxon>
        <taxon>Anabantiformes</taxon>
        <taxon>Anabantoidei</taxon>
        <taxon>Osphronemidae</taxon>
        <taxon>Betta</taxon>
    </lineage>
</organism>
<reference evidence="18" key="1">
    <citation type="submission" date="2025-08" db="UniProtKB">
        <authorList>
            <consortium name="RefSeq"/>
        </authorList>
    </citation>
    <scope>IDENTIFICATION</scope>
</reference>
<keyword evidence="9" id="KW-0256">Endoplasmic reticulum</keyword>
<dbReference type="GO" id="GO:0005794">
    <property type="term" value="C:Golgi apparatus"/>
    <property type="evidence" value="ECO:0007669"/>
    <property type="project" value="UniProtKB-SubCell"/>
</dbReference>
<dbReference type="RefSeq" id="XP_029025029.1">
    <property type="nucleotide sequence ID" value="XM_029169196.3"/>
</dbReference>
<evidence type="ECO:0000256" key="7">
    <source>
        <dbReference type="ARBA" id="ARBA00022737"/>
    </source>
</evidence>
<evidence type="ECO:0000256" key="12">
    <source>
        <dbReference type="ARBA" id="ARBA00023134"/>
    </source>
</evidence>
<dbReference type="InterPro" id="IPR006703">
    <property type="entry name" value="G_AIG1"/>
</dbReference>
<evidence type="ECO:0000259" key="16">
    <source>
        <dbReference type="PROSITE" id="PS51720"/>
    </source>
</evidence>
<comment type="similarity">
    <text evidence="5">Belongs to the TRAFAC class TrmE-Era-EngA-EngB-Septin-like GTPase superfamily. AIG1/Toc34/Toc159-like paraseptin GTPase family. IAN subfamily.</text>
</comment>